<sequence>MADSPGEYELSIKVLLDAAVSRPNLQQFVISEIVGVIGKTKCDTKNLKRTLPFYKHLNTVAVRSLEWRLAACGILTEEDTALSAISPFMDKILFQLVTSSAIECAEYCVHVWLERVEAQHKEPKEMFKLDLPNPVEYLKNEDSAELSLVSSVTLASFRELSKEQIQMLLSEFPLLLESIPSQFYIRLFVGFFVFFGLLRCLSNSSNFSCLSEIGNWTDMWLHLLTSSLFGKFKAKRSQTKIFQTQRYDLPVHHILCGLMISTSSFTTIKSRPCTQRKLLKGLEQLIMCSSGFTSTWLNTIKLHF</sequence>
<evidence type="ECO:0000313" key="1">
    <source>
        <dbReference type="EMBL" id="CAH3045095.1"/>
    </source>
</evidence>
<reference evidence="1 2" key="1">
    <citation type="submission" date="2022-05" db="EMBL/GenBank/DDBJ databases">
        <authorList>
            <consortium name="Genoscope - CEA"/>
            <person name="William W."/>
        </authorList>
    </citation>
    <scope>NUCLEOTIDE SEQUENCE [LARGE SCALE GENOMIC DNA]</scope>
</reference>
<gene>
    <name evidence="1" type="ORF">PMEA_00033472</name>
</gene>
<dbReference type="AlphaFoldDB" id="A0AAU9W3I6"/>
<dbReference type="EMBL" id="CALNXJ010000008">
    <property type="protein sequence ID" value="CAH3045095.1"/>
    <property type="molecule type" value="Genomic_DNA"/>
</dbReference>
<comment type="caution">
    <text evidence="1">The sequence shown here is derived from an EMBL/GenBank/DDBJ whole genome shotgun (WGS) entry which is preliminary data.</text>
</comment>
<organism evidence="1 2">
    <name type="scientific">Pocillopora meandrina</name>
    <dbReference type="NCBI Taxonomy" id="46732"/>
    <lineage>
        <taxon>Eukaryota</taxon>
        <taxon>Metazoa</taxon>
        <taxon>Cnidaria</taxon>
        <taxon>Anthozoa</taxon>
        <taxon>Hexacorallia</taxon>
        <taxon>Scleractinia</taxon>
        <taxon>Astrocoeniina</taxon>
        <taxon>Pocilloporidae</taxon>
        <taxon>Pocillopora</taxon>
    </lineage>
</organism>
<dbReference type="Proteomes" id="UP001159428">
    <property type="component" value="Unassembled WGS sequence"/>
</dbReference>
<accession>A0AAU9W3I6</accession>
<keyword evidence="2" id="KW-1185">Reference proteome</keyword>
<proteinExistence type="predicted"/>
<protein>
    <submittedName>
        <fullName evidence="1">Uncharacterized protein</fullName>
    </submittedName>
</protein>
<evidence type="ECO:0000313" key="2">
    <source>
        <dbReference type="Proteomes" id="UP001159428"/>
    </source>
</evidence>
<name>A0AAU9W3I6_9CNID</name>